<keyword evidence="3" id="KW-1185">Reference proteome</keyword>
<evidence type="ECO:0000256" key="1">
    <source>
        <dbReference type="SAM" id="MobiDB-lite"/>
    </source>
</evidence>
<feature type="compositionally biased region" description="Basic and acidic residues" evidence="1">
    <location>
        <begin position="624"/>
        <end position="636"/>
    </location>
</feature>
<feature type="compositionally biased region" description="Polar residues" evidence="1">
    <location>
        <begin position="1351"/>
        <end position="1377"/>
    </location>
</feature>
<feature type="compositionally biased region" description="Polar residues" evidence="1">
    <location>
        <begin position="1058"/>
        <end position="1067"/>
    </location>
</feature>
<gene>
    <name evidence="2" type="ORF">VKT23_006443</name>
</gene>
<sequence>MPLLGGIFKKKSRSNVGDAQRTNSLTSSKSEADSPLSSPTSEYVKTGTAIPSSPNGGNTLHPNNGGPSRSVYPNAAASSSRLRLGFGRKKGSAAGSAAGSTHDEEDYFTPPRPNFTGRNSSSAASDSDAAEFRRLGPPPSKSAIFAAQEGVLSTRSLPNETVSLGISTPPSAPSKKRPSLFPWSAKSQSSSASKASSKQLKSDDVLSPTSLNEDSFNLKSFRHVRAPSTEPPLNSSSNSLIPPPIPGARPRNGSVGSDSSQRISVAAFREAQARRSAAGSPVPSLRSPSPHGIPALPLSQSSLGDIPHTRSRQATSPQNQRKRSSLALGLTSSDEEESSEEDSEDDEDGNGLSRRRTVTHRMNGNGGNNRGRATKSELGHGSSSSSSTHHLSRGDEGRQSSHSQLNTNVYASGVRPRASASTSALTPNAAAKRASVLASANSEMAMGTHVREKSLPNVDIRAQDSDESEDDAPLATLVAPRRPGSALSQGSNTSQPNRPKPLIDINALTGPNKRAPETGAKPKSQAGFTGGNTLLSGVGPSTPAASTATSPLASVTSTSPPMRFVSPPSSPKGMYKGLPTAPSSNSTAPQTPNIRKVPVRKDTDTISIMTTQTSSSGGQSGQESGKKRDNLSERLRNVAQARIGSSSPSGSSSTNTKLSSGFGDDLVIPRTTSPSSINSPVPPAARQMNVGYGRGHRRASSDYTLKLDTYTSTSPSTSAPSSAFPQSSTVTSPISIGDDAEPDTMEDLASLLGPGIKLVTKNGETSPTEELKVELPQSKREPPSSPGRIAPVVIKQRTPVPSFSVTSRPQHRQNSASVSADVMTSTTATITLTATSSGTSTSTSTSSTTRAAVALNDPPVSSSRQRSSTLTITPTSDLISLSKSTSNAPVPVHVPVGLAKPKAPVARTVVSSSEESSSSSEEESDSESNRSPVSTAPASASRPPIVTSKSSFGTAQRRPANPNAASRPRSSTTSSLVSMSASQSLPPWNNAHSGPTKPFAVSRESPASSTGDSSSGRVPITPRDGSDIGGSGSDFGSNRFSSRDSSADRARPGRHDSPSGQQKQYSGGASGLGLGKHIKRASVSFEDSGASKGKGRDTPEEEEERRRERRRTEAKAAIDLGNVINGRGPVVDDDDDDLPISQTTAVSTMGAMNPMMTGSMSMMPGFPSQPGAPGWGAWPQMPPNPQMSQFMVPPPSDPSFFAAHQQAMMFAKQAYQMAVAQQAMAAAAEEWERGSAIGFSSSQSMYGGASGPPMMSSPYGMGMGGGNGWSTGSVIFPSGPRSSVYGGGAQSEYGGGGRGGGWNSSRSVYGESFGPSPSERLNRPSFGGQRSSVFSQRDSSYFPPVPPVPQQHKNQPRQSTASSNPRNRAISQPSSPARTPKKPPPSSWKAGV</sequence>
<reference evidence="2 3" key="1">
    <citation type="submission" date="2024-01" db="EMBL/GenBank/DDBJ databases">
        <title>A draft genome for the cacao thread blight pathogen Marasmiellus scandens.</title>
        <authorList>
            <person name="Baruah I.K."/>
            <person name="Leung J."/>
            <person name="Bukari Y."/>
            <person name="Amoako-Attah I."/>
            <person name="Meinhardt L.W."/>
            <person name="Bailey B.A."/>
            <person name="Cohen S.P."/>
        </authorList>
    </citation>
    <scope>NUCLEOTIDE SEQUENCE [LARGE SCALE GENOMIC DNA]</scope>
    <source>
        <strain evidence="2 3">GH-19</strain>
    </source>
</reference>
<accession>A0ABR1JSG6</accession>
<comment type="caution">
    <text evidence="2">The sequence shown here is derived from an EMBL/GenBank/DDBJ whole genome shotgun (WGS) entry which is preliminary data.</text>
</comment>
<feature type="compositionally biased region" description="Basic and acidic residues" evidence="1">
    <location>
        <begin position="1094"/>
        <end position="1113"/>
    </location>
</feature>
<feature type="compositionally biased region" description="Polar residues" evidence="1">
    <location>
        <begin position="14"/>
        <end position="67"/>
    </location>
</feature>
<evidence type="ECO:0000313" key="3">
    <source>
        <dbReference type="Proteomes" id="UP001498398"/>
    </source>
</evidence>
<feature type="compositionally biased region" description="Low complexity" evidence="1">
    <location>
        <begin position="540"/>
        <end position="561"/>
    </location>
</feature>
<dbReference type="Proteomes" id="UP001498398">
    <property type="component" value="Unassembled WGS sequence"/>
</dbReference>
<feature type="compositionally biased region" description="Polar residues" evidence="1">
    <location>
        <begin position="581"/>
        <end position="593"/>
    </location>
</feature>
<feature type="region of interest" description="Disordered" evidence="1">
    <location>
        <begin position="834"/>
        <end position="1113"/>
    </location>
</feature>
<feature type="compositionally biased region" description="Polar residues" evidence="1">
    <location>
        <begin position="400"/>
        <end position="410"/>
    </location>
</feature>
<evidence type="ECO:0000313" key="2">
    <source>
        <dbReference type="EMBL" id="KAK7464277.1"/>
    </source>
</evidence>
<feature type="compositionally biased region" description="Acidic residues" evidence="1">
    <location>
        <begin position="333"/>
        <end position="349"/>
    </location>
</feature>
<feature type="compositionally biased region" description="Basic and acidic residues" evidence="1">
    <location>
        <begin position="1041"/>
        <end position="1057"/>
    </location>
</feature>
<feature type="compositionally biased region" description="Low complexity" evidence="1">
    <location>
        <begin position="834"/>
        <end position="852"/>
    </location>
</feature>
<proteinExistence type="predicted"/>
<feature type="compositionally biased region" description="Low complexity" evidence="1">
    <location>
        <begin position="644"/>
        <end position="661"/>
    </location>
</feature>
<feature type="compositionally biased region" description="Low complexity" evidence="1">
    <location>
        <begin position="231"/>
        <end position="240"/>
    </location>
</feature>
<feature type="region of interest" description="Disordered" evidence="1">
    <location>
        <begin position="759"/>
        <end position="822"/>
    </location>
</feature>
<feature type="compositionally biased region" description="Polar residues" evidence="1">
    <location>
        <begin position="207"/>
        <end position="218"/>
    </location>
</feature>
<feature type="compositionally biased region" description="Low complexity" evidence="1">
    <location>
        <begin position="429"/>
        <end position="440"/>
    </location>
</feature>
<feature type="region of interest" description="Disordered" evidence="1">
    <location>
        <begin position="1"/>
        <end position="742"/>
    </location>
</feature>
<dbReference type="EMBL" id="JBANRG010000008">
    <property type="protein sequence ID" value="KAK7464277.1"/>
    <property type="molecule type" value="Genomic_DNA"/>
</dbReference>
<feature type="compositionally biased region" description="Polar residues" evidence="1">
    <location>
        <begin position="859"/>
        <end position="888"/>
    </location>
</feature>
<protein>
    <submittedName>
        <fullName evidence="2">Uncharacterized protein</fullName>
    </submittedName>
</protein>
<feature type="compositionally biased region" description="Polar residues" evidence="1">
    <location>
        <begin position="151"/>
        <end position="169"/>
    </location>
</feature>
<feature type="compositionally biased region" description="Basic and acidic residues" evidence="1">
    <location>
        <begin position="769"/>
        <end position="782"/>
    </location>
</feature>
<feature type="compositionally biased region" description="Polar residues" evidence="1">
    <location>
        <begin position="486"/>
        <end position="497"/>
    </location>
</feature>
<feature type="compositionally biased region" description="Low complexity" evidence="1">
    <location>
        <begin position="965"/>
        <end position="986"/>
    </location>
</feature>
<feature type="compositionally biased region" description="Polar residues" evidence="1">
    <location>
        <begin position="929"/>
        <end position="938"/>
    </location>
</feature>
<feature type="compositionally biased region" description="Low complexity" evidence="1">
    <location>
        <begin position="709"/>
        <end position="729"/>
    </location>
</feature>
<feature type="region of interest" description="Disordered" evidence="1">
    <location>
        <begin position="1306"/>
        <end position="1392"/>
    </location>
</feature>
<organism evidence="2 3">
    <name type="scientific">Marasmiellus scandens</name>
    <dbReference type="NCBI Taxonomy" id="2682957"/>
    <lineage>
        <taxon>Eukaryota</taxon>
        <taxon>Fungi</taxon>
        <taxon>Dikarya</taxon>
        <taxon>Basidiomycota</taxon>
        <taxon>Agaricomycotina</taxon>
        <taxon>Agaricomycetes</taxon>
        <taxon>Agaricomycetidae</taxon>
        <taxon>Agaricales</taxon>
        <taxon>Marasmiineae</taxon>
        <taxon>Omphalotaceae</taxon>
        <taxon>Marasmiellus</taxon>
    </lineage>
</organism>
<feature type="compositionally biased region" description="Polar residues" evidence="1">
    <location>
        <begin position="799"/>
        <end position="818"/>
    </location>
</feature>
<feature type="compositionally biased region" description="Polar residues" evidence="1">
    <location>
        <begin position="1328"/>
        <end position="1339"/>
    </location>
</feature>
<feature type="compositionally biased region" description="Low complexity" evidence="1">
    <location>
        <begin position="1005"/>
        <end position="1015"/>
    </location>
</feature>
<feature type="compositionally biased region" description="Polar residues" evidence="1">
    <location>
        <begin position="670"/>
        <end position="679"/>
    </location>
</feature>
<feature type="compositionally biased region" description="Low complexity" evidence="1">
    <location>
        <begin position="379"/>
        <end position="389"/>
    </location>
</feature>
<name>A0ABR1JSG6_9AGAR</name>
<feature type="compositionally biased region" description="Low complexity" evidence="1">
    <location>
        <begin position="184"/>
        <end position="199"/>
    </location>
</feature>
<feature type="compositionally biased region" description="Polar residues" evidence="1">
    <location>
        <begin position="254"/>
        <end position="263"/>
    </location>
</feature>